<dbReference type="STRING" id="1798371.A2W14_06755"/>
<comment type="similarity">
    <text evidence="1">Belongs to the asparaginase 1 family.</text>
</comment>
<dbReference type="InterPro" id="IPR006033">
    <property type="entry name" value="AsnA_fam"/>
</dbReference>
<dbReference type="EMBL" id="MFJA01000003">
    <property type="protein sequence ID" value="OGG04469.1"/>
    <property type="molecule type" value="Genomic_DNA"/>
</dbReference>
<dbReference type="Gene3D" id="3.40.50.40">
    <property type="match status" value="1"/>
</dbReference>
<dbReference type="Proteomes" id="UP000176665">
    <property type="component" value="Unassembled WGS sequence"/>
</dbReference>
<evidence type="ECO:0000313" key="10">
    <source>
        <dbReference type="Proteomes" id="UP000176665"/>
    </source>
</evidence>
<dbReference type="AlphaFoldDB" id="A0A1F5YW96"/>
<feature type="binding site" evidence="5">
    <location>
        <begin position="88"/>
        <end position="89"/>
    </location>
    <ligand>
        <name>substrate</name>
    </ligand>
</feature>
<feature type="active site" evidence="6">
    <location>
        <position position="88"/>
    </location>
</feature>
<evidence type="ECO:0000259" key="7">
    <source>
        <dbReference type="Pfam" id="PF00710"/>
    </source>
</evidence>
<dbReference type="Pfam" id="PF17763">
    <property type="entry name" value="Asparaginase_C"/>
    <property type="match status" value="1"/>
</dbReference>
<dbReference type="PANTHER" id="PTHR11707:SF28">
    <property type="entry name" value="60 KDA LYSOPHOSPHOLIPASE"/>
    <property type="match status" value="1"/>
</dbReference>
<dbReference type="PROSITE" id="PS51732">
    <property type="entry name" value="ASN_GLN_ASE_3"/>
    <property type="match status" value="1"/>
</dbReference>
<dbReference type="PIRSF" id="PIRSF500176">
    <property type="entry name" value="L_ASNase"/>
    <property type="match status" value="1"/>
</dbReference>
<feature type="domain" description="Asparaginase/glutaminase C-terminal" evidence="8">
    <location>
        <begin position="207"/>
        <end position="323"/>
    </location>
</feature>
<evidence type="ECO:0000259" key="8">
    <source>
        <dbReference type="Pfam" id="PF17763"/>
    </source>
</evidence>
<dbReference type="Pfam" id="PF00710">
    <property type="entry name" value="Asparaginase"/>
    <property type="match status" value="1"/>
</dbReference>
<name>A0A1F5YW96_9BACT</name>
<dbReference type="InterPro" id="IPR027474">
    <property type="entry name" value="L-asparaginase_N"/>
</dbReference>
<dbReference type="PANTHER" id="PTHR11707">
    <property type="entry name" value="L-ASPARAGINASE"/>
    <property type="match status" value="1"/>
</dbReference>
<feature type="binding site" evidence="5">
    <location>
        <position position="57"/>
    </location>
    <ligand>
        <name>substrate</name>
    </ligand>
</feature>
<dbReference type="PIRSF" id="PIRSF001220">
    <property type="entry name" value="L-ASNase_gatD"/>
    <property type="match status" value="1"/>
</dbReference>
<evidence type="ECO:0000256" key="6">
    <source>
        <dbReference type="PROSITE-ProRule" id="PRU10100"/>
    </source>
</evidence>
<accession>A0A1F5YW96</accession>
<dbReference type="FunFam" id="3.40.50.1170:FF:000001">
    <property type="entry name" value="L-asparaginase 2"/>
    <property type="match status" value="1"/>
</dbReference>
<dbReference type="PRINTS" id="PR00139">
    <property type="entry name" value="ASNGLNASE"/>
</dbReference>
<dbReference type="InterPro" id="IPR040919">
    <property type="entry name" value="Asparaginase_C"/>
</dbReference>
<dbReference type="InterPro" id="IPR036152">
    <property type="entry name" value="Asp/glu_Ase-like_sf"/>
</dbReference>
<feature type="domain" description="L-asparaginase N-terminal" evidence="7">
    <location>
        <begin position="5"/>
        <end position="188"/>
    </location>
</feature>
<evidence type="ECO:0000256" key="4">
    <source>
        <dbReference type="PIRSR" id="PIRSR001220-1"/>
    </source>
</evidence>
<dbReference type="EC" id="3.5.1.1" evidence="2"/>
<proteinExistence type="inferred from homology"/>
<dbReference type="SMART" id="SM00870">
    <property type="entry name" value="Asparaginase"/>
    <property type="match status" value="1"/>
</dbReference>
<dbReference type="PROSITE" id="PS00917">
    <property type="entry name" value="ASN_GLN_ASE_2"/>
    <property type="match status" value="1"/>
</dbReference>
<dbReference type="InterPro" id="IPR037152">
    <property type="entry name" value="L-asparaginase_N_sf"/>
</dbReference>
<dbReference type="Gene3D" id="3.40.50.1170">
    <property type="entry name" value="L-asparaginase, N-terminal domain"/>
    <property type="match status" value="1"/>
</dbReference>
<dbReference type="GO" id="GO:0006520">
    <property type="term" value="P:amino acid metabolic process"/>
    <property type="evidence" value="ECO:0007669"/>
    <property type="project" value="InterPro"/>
</dbReference>
<feature type="active site" description="O-isoaspartyl threonine intermediate" evidence="4">
    <location>
        <position position="14"/>
    </location>
</feature>
<keyword evidence="3" id="KW-0378">Hydrolase</keyword>
<dbReference type="SUPFAM" id="SSF53774">
    <property type="entry name" value="Glutaminase/Asparaginase"/>
    <property type="match status" value="1"/>
</dbReference>
<dbReference type="CDD" id="cd08963">
    <property type="entry name" value="L-asparaginase_I"/>
    <property type="match status" value="1"/>
</dbReference>
<comment type="caution">
    <text evidence="9">The sequence shown here is derived from an EMBL/GenBank/DDBJ whole genome shotgun (WGS) entry which is preliminary data.</text>
</comment>
<organism evidence="9 10">
    <name type="scientific">Candidatus Gottesmanbacteria bacterium RBG_16_37_8</name>
    <dbReference type="NCBI Taxonomy" id="1798371"/>
    <lineage>
        <taxon>Bacteria</taxon>
        <taxon>Candidatus Gottesmaniibacteriota</taxon>
    </lineage>
</organism>
<dbReference type="InterPro" id="IPR041725">
    <property type="entry name" value="L-asparaginase_I"/>
</dbReference>
<evidence type="ECO:0000256" key="5">
    <source>
        <dbReference type="PIRSR" id="PIRSR001220-2"/>
    </source>
</evidence>
<dbReference type="InterPro" id="IPR027473">
    <property type="entry name" value="L-asparaginase_C"/>
</dbReference>
<evidence type="ECO:0000256" key="2">
    <source>
        <dbReference type="ARBA" id="ARBA00012920"/>
    </source>
</evidence>
<dbReference type="GO" id="GO:0004067">
    <property type="term" value="F:asparaginase activity"/>
    <property type="evidence" value="ECO:0007669"/>
    <property type="project" value="UniProtKB-UniRule"/>
</dbReference>
<dbReference type="SFLD" id="SFLDS00057">
    <property type="entry name" value="Glutaminase/Asparaginase"/>
    <property type="match status" value="1"/>
</dbReference>
<evidence type="ECO:0000313" key="9">
    <source>
        <dbReference type="EMBL" id="OGG04469.1"/>
    </source>
</evidence>
<evidence type="ECO:0000256" key="3">
    <source>
        <dbReference type="ARBA" id="ARBA00022801"/>
    </source>
</evidence>
<dbReference type="InterPro" id="IPR027475">
    <property type="entry name" value="Asparaginase/glutaminase_AS2"/>
</dbReference>
<protein>
    <recommendedName>
        <fullName evidence="2">asparaginase</fullName>
        <ecNumber evidence="2">3.5.1.1</ecNumber>
    </recommendedName>
</protein>
<reference evidence="9 10" key="1">
    <citation type="journal article" date="2016" name="Nat. Commun.">
        <title>Thousands of microbial genomes shed light on interconnected biogeochemical processes in an aquifer system.</title>
        <authorList>
            <person name="Anantharaman K."/>
            <person name="Brown C.T."/>
            <person name="Hug L.A."/>
            <person name="Sharon I."/>
            <person name="Castelle C.J."/>
            <person name="Probst A.J."/>
            <person name="Thomas B.C."/>
            <person name="Singh A."/>
            <person name="Wilkins M.J."/>
            <person name="Karaoz U."/>
            <person name="Brodie E.L."/>
            <person name="Williams K.H."/>
            <person name="Hubbard S.S."/>
            <person name="Banfield J.F."/>
        </authorList>
    </citation>
    <scope>NUCLEOTIDE SEQUENCE [LARGE SCALE GENOMIC DNA]</scope>
</reference>
<dbReference type="NCBIfam" id="TIGR00519">
    <property type="entry name" value="asnASE_I"/>
    <property type="match status" value="1"/>
</dbReference>
<dbReference type="InterPro" id="IPR006034">
    <property type="entry name" value="Asparaginase/glutaminase-like"/>
</dbReference>
<evidence type="ECO:0000256" key="1">
    <source>
        <dbReference type="ARBA" id="ARBA00010518"/>
    </source>
</evidence>
<sequence length="336" mass="37281">MKKPKIHLLFCGGTIAMSRNKKGYLEPFFNAKKLLQKIPELNQIAEISAEQVVNIDSTNIQPHHWTEISKVIYKKYKDYDGFLVTHGTDTMVYSASAISFALRNLNKPIVFTGSQKPIDDIASDAKINLVNACKVATMNLAEVCIVFGRAILRGNRAKKKSEVLLDAFWSPVALPIGQVNLEPIFINSHHKKTSNKKLIYQPKFNPNVMVYEIIPGMNPKYLFNDTDNGVEGIVLSALGAGNVPHLENSLIPYIKKTTSLKIPVVVTTQCLEGSAQMEIYQSGAVGLEAGAISAKDMTHEAATVKLMWLLTQTKNIQKIKKLMQQNLADEITVNNI</sequence>
<gene>
    <name evidence="9" type="ORF">A2W14_06755</name>
</gene>